<protein>
    <submittedName>
        <fullName evidence="1">Uncharacterized protein</fullName>
    </submittedName>
</protein>
<evidence type="ECO:0000313" key="2">
    <source>
        <dbReference type="Proteomes" id="UP000004440"/>
    </source>
</evidence>
<keyword evidence="2" id="KW-1185">Reference proteome</keyword>
<gene>
    <name evidence="1" type="ORF">MY1_1029</name>
</gene>
<organism evidence="1 2">
    <name type="scientific">Nitrosarchaeum koreense MY1</name>
    <dbReference type="NCBI Taxonomy" id="1001994"/>
    <lineage>
        <taxon>Archaea</taxon>
        <taxon>Nitrososphaerota</taxon>
        <taxon>Nitrososphaeria</taxon>
        <taxon>Nitrosopumilales</taxon>
        <taxon>Nitrosopumilaceae</taxon>
        <taxon>Nitrosarchaeum</taxon>
    </lineage>
</organism>
<dbReference type="Proteomes" id="UP000004440">
    <property type="component" value="Unassembled WGS sequence"/>
</dbReference>
<name>F9CWY7_9ARCH</name>
<accession>F9CWY7</accession>
<comment type="caution">
    <text evidence="1">The sequence shown here is derived from an EMBL/GenBank/DDBJ whole genome shotgun (WGS) entry which is preliminary data.</text>
</comment>
<proteinExistence type="predicted"/>
<sequence length="40" mass="4853">MEHTKECEYRNTHDMIHANCFCKCHKIVMMESKKMDSKSF</sequence>
<reference evidence="1 2" key="1">
    <citation type="journal article" date="2011" name="J. Bacteriol.">
        <title>Genome Sequence of an Ammonia-Oxidizing Soil Archaeon, "Candidatus Nitrosoarchaeum koreensis" MY1.</title>
        <authorList>
            <person name="Kim B.K."/>
            <person name="Jung M.Y."/>
            <person name="Yu D.S."/>
            <person name="Park S.J."/>
            <person name="Oh T.K."/>
            <person name="Rhee S.K."/>
            <person name="Kim J.F."/>
        </authorList>
    </citation>
    <scope>NUCLEOTIDE SEQUENCE [LARGE SCALE GENOMIC DNA]</scope>
    <source>
        <strain evidence="1 2">MY1</strain>
    </source>
</reference>
<dbReference type="AlphaFoldDB" id="F9CWY7"/>
<evidence type="ECO:0000313" key="1">
    <source>
        <dbReference type="EMBL" id="EGP93789.1"/>
    </source>
</evidence>
<dbReference type="EMBL" id="AFPU01000001">
    <property type="protein sequence ID" value="EGP93789.1"/>
    <property type="molecule type" value="Genomic_DNA"/>
</dbReference>